<gene>
    <name evidence="1" type="ORF">TIFTF001_006457</name>
</gene>
<accession>A0AA88A452</accession>
<organism evidence="1 2">
    <name type="scientific">Ficus carica</name>
    <name type="common">Common fig</name>
    <dbReference type="NCBI Taxonomy" id="3494"/>
    <lineage>
        <taxon>Eukaryota</taxon>
        <taxon>Viridiplantae</taxon>
        <taxon>Streptophyta</taxon>
        <taxon>Embryophyta</taxon>
        <taxon>Tracheophyta</taxon>
        <taxon>Spermatophyta</taxon>
        <taxon>Magnoliopsida</taxon>
        <taxon>eudicotyledons</taxon>
        <taxon>Gunneridae</taxon>
        <taxon>Pentapetalae</taxon>
        <taxon>rosids</taxon>
        <taxon>fabids</taxon>
        <taxon>Rosales</taxon>
        <taxon>Moraceae</taxon>
        <taxon>Ficeae</taxon>
        <taxon>Ficus</taxon>
    </lineage>
</organism>
<comment type="caution">
    <text evidence="1">The sequence shown here is derived from an EMBL/GenBank/DDBJ whole genome shotgun (WGS) entry which is preliminary data.</text>
</comment>
<dbReference type="AlphaFoldDB" id="A0AA88A452"/>
<name>A0AA88A452_FICCA</name>
<evidence type="ECO:0000313" key="1">
    <source>
        <dbReference type="EMBL" id="GMN36976.1"/>
    </source>
</evidence>
<proteinExistence type="predicted"/>
<dbReference type="EMBL" id="BTGU01000006">
    <property type="protein sequence ID" value="GMN36976.1"/>
    <property type="molecule type" value="Genomic_DNA"/>
</dbReference>
<evidence type="ECO:0000313" key="2">
    <source>
        <dbReference type="Proteomes" id="UP001187192"/>
    </source>
</evidence>
<keyword evidence="2" id="KW-1185">Reference proteome</keyword>
<sequence>MVDPVDDIGARGVLGSAKGEVLVDEVQLGLGELNLELKVADDAVAAADGVGGSEVGLEDDGAHGLVLGSRVEVLDDLGDVADSEELVGVEELALVVVREIRGQNAVGCALPPLVLTRRASLGTAVPFCRCR</sequence>
<protein>
    <submittedName>
        <fullName evidence="1">Uncharacterized protein</fullName>
    </submittedName>
</protein>
<dbReference type="Proteomes" id="UP001187192">
    <property type="component" value="Unassembled WGS sequence"/>
</dbReference>
<reference evidence="1" key="1">
    <citation type="submission" date="2023-07" db="EMBL/GenBank/DDBJ databases">
        <title>draft genome sequence of fig (Ficus carica).</title>
        <authorList>
            <person name="Takahashi T."/>
            <person name="Nishimura K."/>
        </authorList>
    </citation>
    <scope>NUCLEOTIDE SEQUENCE</scope>
</reference>